<dbReference type="Proteomes" id="UP000019377">
    <property type="component" value="Unassembled WGS sequence"/>
</dbReference>
<gene>
    <name evidence="3" type="ORF">PSEUBRA_SCAF1g00149</name>
</gene>
<feature type="signal peptide" evidence="2">
    <location>
        <begin position="1"/>
        <end position="26"/>
    </location>
</feature>
<dbReference type="GeneID" id="27418340"/>
<organism evidence="3 4">
    <name type="scientific">Kalmanozyma brasiliensis (strain GHG001)</name>
    <name type="common">Yeast</name>
    <name type="synonym">Pseudozyma brasiliensis</name>
    <dbReference type="NCBI Taxonomy" id="1365824"/>
    <lineage>
        <taxon>Eukaryota</taxon>
        <taxon>Fungi</taxon>
        <taxon>Dikarya</taxon>
        <taxon>Basidiomycota</taxon>
        <taxon>Ustilaginomycotina</taxon>
        <taxon>Ustilaginomycetes</taxon>
        <taxon>Ustilaginales</taxon>
        <taxon>Ustilaginaceae</taxon>
        <taxon>Kalmanozyma</taxon>
    </lineage>
</organism>
<dbReference type="AlphaFoldDB" id="V5F2N0"/>
<evidence type="ECO:0000256" key="1">
    <source>
        <dbReference type="SAM" id="MobiDB-lite"/>
    </source>
</evidence>
<accession>V5F2N0</accession>
<protein>
    <submittedName>
        <fullName evidence="3">Uncharacterized protein</fullName>
    </submittedName>
</protein>
<feature type="compositionally biased region" description="Low complexity" evidence="1">
    <location>
        <begin position="347"/>
        <end position="362"/>
    </location>
</feature>
<feature type="region of interest" description="Disordered" evidence="1">
    <location>
        <begin position="347"/>
        <end position="368"/>
    </location>
</feature>
<sequence>MLGPIRHGLLISLLLVAAIVPSQTIASPQHLSTHLYKRDDDGRDCYKKFAKDPSNCPIINVAFFADTNCATPLPLARTTPRALIEGNEQMLFDGTVAHSLKRPFGSLRIIAAARGMGLGFAKGEESDTVVQNMAFMSAARTFEAFSKKECVTFPNLDASQVGVWTARQEASLNVQGYVWNPDNIPIKRTPQYSTDNALMKTNSHRRRGSRRVSTGACAVCLEEASWGGGGVLLMYTTPDCTSTPKKQLYSTVQCTPLSLTDFRSYKAVQPLGPTIDTIFSPTYYDVGQTGYHACAHQDVSARPFKPNECQKMAGGDMFVGVYGLDPDPRLVQPALSQGDKVLAQGHGKLLLGPKPGSKSPSGVRFTGP</sequence>
<reference evidence="4" key="1">
    <citation type="journal article" date="2013" name="Genome Announc.">
        <title>Draft genome sequence of Pseudozyma brasiliensis sp. nov. strain GHG001, a high producer of endo-1,4-xylanase isolated from an insect pest of sugarcane.</title>
        <authorList>
            <person name="Oliveira J.V.D.C."/>
            <person name="dos Santos R.A.C."/>
            <person name="Borges T.A."/>
            <person name="Riano-Pachon D.M."/>
            <person name="Goldman G.H."/>
        </authorList>
    </citation>
    <scope>NUCLEOTIDE SEQUENCE [LARGE SCALE GENOMIC DNA]</scope>
    <source>
        <strain evidence="4">GHG001</strain>
    </source>
</reference>
<dbReference type="eggNOG" id="ENOG502R350">
    <property type="taxonomic scope" value="Eukaryota"/>
</dbReference>
<feature type="chain" id="PRO_5004732317" evidence="2">
    <location>
        <begin position="27"/>
        <end position="368"/>
    </location>
</feature>
<name>V5F2N0_KALBG</name>
<evidence type="ECO:0000313" key="3">
    <source>
        <dbReference type="EMBL" id="EST09689.1"/>
    </source>
</evidence>
<keyword evidence="4" id="KW-1185">Reference proteome</keyword>
<keyword evidence="2" id="KW-0732">Signal</keyword>
<proteinExistence type="predicted"/>
<dbReference type="EMBL" id="KI545851">
    <property type="protein sequence ID" value="EST09689.1"/>
    <property type="molecule type" value="Genomic_DNA"/>
</dbReference>
<evidence type="ECO:0000256" key="2">
    <source>
        <dbReference type="SAM" id="SignalP"/>
    </source>
</evidence>
<dbReference type="OrthoDB" id="2543700at2759"/>
<evidence type="ECO:0000313" key="4">
    <source>
        <dbReference type="Proteomes" id="UP000019377"/>
    </source>
</evidence>
<dbReference type="OMA" id="QNMAFMS"/>
<dbReference type="RefSeq" id="XP_016294678.1">
    <property type="nucleotide sequence ID" value="XM_016435711.1"/>
</dbReference>
<dbReference type="HOGENOM" id="CLU_781175_0_0_1"/>